<reference evidence="2" key="1">
    <citation type="journal article" date="2006" name="PLoS Biol.">
        <title>Macronuclear genome sequence of the ciliate Tetrahymena thermophila, a model eukaryote.</title>
        <authorList>
            <person name="Eisen J.A."/>
            <person name="Coyne R.S."/>
            <person name="Wu M."/>
            <person name="Wu D."/>
            <person name="Thiagarajan M."/>
            <person name="Wortman J.R."/>
            <person name="Badger J.H."/>
            <person name="Ren Q."/>
            <person name="Amedeo P."/>
            <person name="Jones K.M."/>
            <person name="Tallon L.J."/>
            <person name="Delcher A.L."/>
            <person name="Salzberg S.L."/>
            <person name="Silva J.C."/>
            <person name="Haas B.J."/>
            <person name="Majoros W.H."/>
            <person name="Farzad M."/>
            <person name="Carlton J.M."/>
            <person name="Smith R.K. Jr."/>
            <person name="Garg J."/>
            <person name="Pearlman R.E."/>
            <person name="Karrer K.M."/>
            <person name="Sun L."/>
            <person name="Manning G."/>
            <person name="Elde N.C."/>
            <person name="Turkewitz A.P."/>
            <person name="Asai D.J."/>
            <person name="Wilkes D.E."/>
            <person name="Wang Y."/>
            <person name="Cai H."/>
            <person name="Collins K."/>
            <person name="Stewart B.A."/>
            <person name="Lee S.R."/>
            <person name="Wilamowska K."/>
            <person name="Weinberg Z."/>
            <person name="Ruzzo W.L."/>
            <person name="Wloga D."/>
            <person name="Gaertig J."/>
            <person name="Frankel J."/>
            <person name="Tsao C.-C."/>
            <person name="Gorovsky M.A."/>
            <person name="Keeling P.J."/>
            <person name="Waller R.F."/>
            <person name="Patron N.J."/>
            <person name="Cherry J.M."/>
            <person name="Stover N.A."/>
            <person name="Krieger C.J."/>
            <person name="del Toro C."/>
            <person name="Ryder H.F."/>
            <person name="Williamson S.C."/>
            <person name="Barbeau R.A."/>
            <person name="Hamilton E.P."/>
            <person name="Orias E."/>
        </authorList>
    </citation>
    <scope>NUCLEOTIDE SEQUENCE [LARGE SCALE GENOMIC DNA]</scope>
    <source>
        <strain evidence="2">SB210</strain>
    </source>
</reference>
<dbReference type="AlphaFoldDB" id="W7XGM2"/>
<accession>W7XGM2</accession>
<dbReference type="RefSeq" id="XP_012655400.1">
    <property type="nucleotide sequence ID" value="XM_012799946.1"/>
</dbReference>
<gene>
    <name evidence="1" type="ORF">TTHERM_000248219</name>
</gene>
<sequence>MKLNMKQEQNTFQDYLINSNKILVNNCNNNNHITDSVILLSPIQKIKTNHQNESVQNKIKYKIQSLINMQYISQINNSLHQAIHLNTPNKQEKRLDQKNNQQKQQNSIFFQYSNNKPTEDIKQSYKINQENLEQILDQVQVHSFCSLMLKINPKKKQQNKIIANKSNSNNSQLILNIQKSLRILVKNLENQYYKIAVCKIQTQKFKRQLARNQISMLNFLQKEEIQQMKTKKLKMQFSIMLESIKITNRLETMSIVQTFTFNIAHQNRLSSKQNNKISIVQL</sequence>
<organism evidence="1 2">
    <name type="scientific">Tetrahymena thermophila (strain SB210)</name>
    <dbReference type="NCBI Taxonomy" id="312017"/>
    <lineage>
        <taxon>Eukaryota</taxon>
        <taxon>Sar</taxon>
        <taxon>Alveolata</taxon>
        <taxon>Ciliophora</taxon>
        <taxon>Intramacronucleata</taxon>
        <taxon>Oligohymenophorea</taxon>
        <taxon>Hymenostomatida</taxon>
        <taxon>Tetrahymenina</taxon>
        <taxon>Tetrahymenidae</taxon>
        <taxon>Tetrahymena</taxon>
    </lineage>
</organism>
<protein>
    <submittedName>
        <fullName evidence="1">Uncharacterized protein</fullName>
    </submittedName>
</protein>
<proteinExistence type="predicted"/>
<evidence type="ECO:0000313" key="2">
    <source>
        <dbReference type="Proteomes" id="UP000009168"/>
    </source>
</evidence>
<dbReference type="KEGG" id="tet:TTHERM_000248219"/>
<name>W7XGM2_TETTS</name>
<keyword evidence="2" id="KW-1185">Reference proteome</keyword>
<dbReference type="Proteomes" id="UP000009168">
    <property type="component" value="Unassembled WGS sequence"/>
</dbReference>
<dbReference type="InParanoid" id="W7XGM2"/>
<dbReference type="EMBL" id="GG662474">
    <property type="protein sequence ID" value="EWS72089.1"/>
    <property type="molecule type" value="Genomic_DNA"/>
</dbReference>
<evidence type="ECO:0000313" key="1">
    <source>
        <dbReference type="EMBL" id="EWS72089.1"/>
    </source>
</evidence>
<dbReference type="GeneID" id="24438013"/>